<evidence type="ECO:0000256" key="1">
    <source>
        <dbReference type="SAM" id="Phobius"/>
    </source>
</evidence>
<keyword evidence="1" id="KW-0472">Membrane</keyword>
<dbReference type="EMBL" id="ACVN02000130">
    <property type="protein sequence ID" value="ERK58812.1"/>
    <property type="molecule type" value="Genomic_DNA"/>
</dbReference>
<gene>
    <name evidence="2" type="ORF">HMPREF0682_1009</name>
</gene>
<sequence>MRFSAIGCFIVSGQVLIVCSDTPGSGNHRRLKSGVLHNPLHNNIIGSKFDVLFILILDFILWIIFINM</sequence>
<dbReference type="Proteomes" id="UP000017052">
    <property type="component" value="Unassembled WGS sequence"/>
</dbReference>
<protein>
    <submittedName>
        <fullName evidence="2">Uncharacterized protein</fullName>
    </submittedName>
</protein>
<keyword evidence="1" id="KW-0812">Transmembrane</keyword>
<evidence type="ECO:0000313" key="2">
    <source>
        <dbReference type="EMBL" id="ERK58812.1"/>
    </source>
</evidence>
<comment type="caution">
    <text evidence="2">The sequence shown here is derived from an EMBL/GenBank/DDBJ whole genome shotgun (WGS) entry which is preliminary data.</text>
</comment>
<reference evidence="2" key="1">
    <citation type="submission" date="2013-08" db="EMBL/GenBank/DDBJ databases">
        <authorList>
            <person name="Durkin A.S."/>
            <person name="Haft D.R."/>
            <person name="McCorrison J."/>
            <person name="Torralba M."/>
            <person name="Gillis M."/>
            <person name="Haft D.H."/>
            <person name="Methe B."/>
            <person name="Sutton G."/>
            <person name="Nelson K.E."/>
        </authorList>
    </citation>
    <scope>NUCLEOTIDE SEQUENCE [LARGE SCALE GENOMIC DNA]</scope>
    <source>
        <strain evidence="2">F0233</strain>
    </source>
</reference>
<evidence type="ECO:0000313" key="3">
    <source>
        <dbReference type="Proteomes" id="UP000017052"/>
    </source>
</evidence>
<accession>U2S7M5</accession>
<keyword evidence="1" id="KW-1133">Transmembrane helix</keyword>
<name>U2S7M5_9ACTN</name>
<dbReference type="AlphaFoldDB" id="U2S7M5"/>
<proteinExistence type="predicted"/>
<keyword evidence="3" id="KW-1185">Reference proteome</keyword>
<feature type="transmembrane region" description="Helical" evidence="1">
    <location>
        <begin position="44"/>
        <end position="66"/>
    </location>
</feature>
<organism evidence="2 3">
    <name type="scientific">Propionibacterium acidifaciens F0233</name>
    <dbReference type="NCBI Taxonomy" id="553198"/>
    <lineage>
        <taxon>Bacteria</taxon>
        <taxon>Bacillati</taxon>
        <taxon>Actinomycetota</taxon>
        <taxon>Actinomycetes</taxon>
        <taxon>Propionibacteriales</taxon>
        <taxon>Propionibacteriaceae</taxon>
        <taxon>Propionibacterium</taxon>
    </lineage>
</organism>